<dbReference type="STRING" id="558173.CDOO_10655"/>
<evidence type="ECO:0000259" key="1">
    <source>
        <dbReference type="Pfam" id="PF00561"/>
    </source>
</evidence>
<dbReference type="SUPFAM" id="SSF53474">
    <property type="entry name" value="alpha/beta-Hydrolases"/>
    <property type="match status" value="1"/>
</dbReference>
<name>A0A097IHT0_9CORY</name>
<dbReference type="InterPro" id="IPR029058">
    <property type="entry name" value="AB_hydrolase_fold"/>
</dbReference>
<sequence length="329" mass="35121">MKAARWIIVVLVVLALIGAGLGWLSSGPQVGEWEDSEAEQRYARAYEDLLAELPEAPEQGEVETSHGTVHYLGWDGDGVGEPVLLFPGRSSGAAQWVENLPAWIGERDIIAVDPLGDAGFSVQTVAFEDTADQAGVYVELLDELGIERAHVVGHSFGGAVAATFASLNPDRVASLELLEPVVVADSMPLSTYFWATVSSLPLPQSWRDRALAEIGGTSPEDVRGDGGLMVELIDAASTGYAAALPLPKELTDEQWQAITAPVRLDLGGQQSLSGADAADRIRELLPGAQVTVWENGTHSLPMDEAEEFGRLLPTFWAQSEAEPAGGERR</sequence>
<evidence type="ECO:0000313" key="3">
    <source>
        <dbReference type="Proteomes" id="UP000029914"/>
    </source>
</evidence>
<dbReference type="PANTHER" id="PTHR43798">
    <property type="entry name" value="MONOACYLGLYCEROL LIPASE"/>
    <property type="match status" value="1"/>
</dbReference>
<feature type="domain" description="AB hydrolase-1" evidence="1">
    <location>
        <begin position="82"/>
        <end position="196"/>
    </location>
</feature>
<proteinExistence type="predicted"/>
<dbReference type="GO" id="GO:0003824">
    <property type="term" value="F:catalytic activity"/>
    <property type="evidence" value="ECO:0007669"/>
    <property type="project" value="UniProtKB-ARBA"/>
</dbReference>
<gene>
    <name evidence="2" type="ORF">CDOO_10655</name>
</gene>
<dbReference type="Gene3D" id="3.40.50.1820">
    <property type="entry name" value="alpha/beta hydrolase"/>
    <property type="match status" value="1"/>
</dbReference>
<reference evidence="2 3" key="1">
    <citation type="submission" date="2013-09" db="EMBL/GenBank/DDBJ databases">
        <title>Complete genome sequence of Corynebacterium doosanense CAU 212(T) (=DSM 45436(T)), isolated from activated sludge.</title>
        <authorList>
            <person name="Schaffert L."/>
            <person name="Albersmeier A."/>
            <person name="Kalinowski J."/>
            <person name="Ruckert C."/>
        </authorList>
    </citation>
    <scope>NUCLEOTIDE SEQUENCE [LARGE SCALE GENOMIC DNA]</scope>
    <source>
        <strain evidence="2 3">CAU 212</strain>
    </source>
</reference>
<dbReference type="EMBL" id="CP006764">
    <property type="protein sequence ID" value="AIT61679.1"/>
    <property type="molecule type" value="Genomic_DNA"/>
</dbReference>
<organism evidence="2 3">
    <name type="scientific">Corynebacterium doosanense CAU 212 = DSM 45436</name>
    <dbReference type="NCBI Taxonomy" id="558173"/>
    <lineage>
        <taxon>Bacteria</taxon>
        <taxon>Bacillati</taxon>
        <taxon>Actinomycetota</taxon>
        <taxon>Actinomycetes</taxon>
        <taxon>Mycobacteriales</taxon>
        <taxon>Corynebacteriaceae</taxon>
        <taxon>Corynebacterium</taxon>
    </lineage>
</organism>
<dbReference type="InterPro" id="IPR050266">
    <property type="entry name" value="AB_hydrolase_sf"/>
</dbReference>
<dbReference type="eggNOG" id="COG0596">
    <property type="taxonomic scope" value="Bacteria"/>
</dbReference>
<dbReference type="OrthoDB" id="5513277at2"/>
<dbReference type="RefSeq" id="WP_018020626.1">
    <property type="nucleotide sequence ID" value="NZ_AQUX01000001.1"/>
</dbReference>
<dbReference type="Pfam" id="PF00561">
    <property type="entry name" value="Abhydrolase_1"/>
    <property type="match status" value="1"/>
</dbReference>
<dbReference type="GO" id="GO:0016020">
    <property type="term" value="C:membrane"/>
    <property type="evidence" value="ECO:0007669"/>
    <property type="project" value="TreeGrafter"/>
</dbReference>
<dbReference type="InterPro" id="IPR000073">
    <property type="entry name" value="AB_hydrolase_1"/>
</dbReference>
<dbReference type="AlphaFoldDB" id="A0A097IHT0"/>
<keyword evidence="3" id="KW-1185">Reference proteome</keyword>
<dbReference type="KEGG" id="cdo:CDOO_10655"/>
<dbReference type="Proteomes" id="UP000029914">
    <property type="component" value="Chromosome"/>
</dbReference>
<protein>
    <recommendedName>
        <fullName evidence="1">AB hydrolase-1 domain-containing protein</fullName>
    </recommendedName>
</protein>
<evidence type="ECO:0000313" key="2">
    <source>
        <dbReference type="EMBL" id="AIT61679.1"/>
    </source>
</evidence>
<dbReference type="PANTHER" id="PTHR43798:SF33">
    <property type="entry name" value="HYDROLASE, PUTATIVE (AFU_ORTHOLOGUE AFUA_2G14860)-RELATED"/>
    <property type="match status" value="1"/>
</dbReference>
<accession>A0A097IHT0</accession>
<dbReference type="HOGENOM" id="CLU_020336_27_3_11"/>